<dbReference type="Proteomes" id="UP000468650">
    <property type="component" value="Unassembled WGS sequence"/>
</dbReference>
<gene>
    <name evidence="11" type="ORF">F8C67_03445</name>
</gene>
<comment type="cofactor">
    <cofactor evidence="8">
        <name>heme</name>
        <dbReference type="ChEBI" id="CHEBI:30413"/>
    </cofactor>
    <text evidence="8">Binds 2 heme groups.</text>
</comment>
<dbReference type="GO" id="GO:0046872">
    <property type="term" value="F:metal ion binding"/>
    <property type="evidence" value="ECO:0007669"/>
    <property type="project" value="UniProtKB-KW"/>
</dbReference>
<dbReference type="OrthoDB" id="9805202at2"/>
<dbReference type="GO" id="GO:0020037">
    <property type="term" value="F:heme binding"/>
    <property type="evidence" value="ECO:0007669"/>
    <property type="project" value="InterPro"/>
</dbReference>
<dbReference type="GO" id="GO:0004130">
    <property type="term" value="F:cytochrome-c peroxidase activity"/>
    <property type="evidence" value="ECO:0007669"/>
    <property type="project" value="TreeGrafter"/>
</dbReference>
<evidence type="ECO:0000256" key="8">
    <source>
        <dbReference type="PIRSR" id="PIRSR000294-1"/>
    </source>
</evidence>
<feature type="binding site" description="axial binding residue" evidence="9">
    <location>
        <position position="63"/>
    </location>
    <ligand>
        <name>heme c</name>
        <dbReference type="ChEBI" id="CHEBI:61717"/>
        <label>1</label>
    </ligand>
    <ligandPart>
        <name>Fe</name>
        <dbReference type="ChEBI" id="CHEBI:18248"/>
    </ligandPart>
</feature>
<feature type="binding site" description="covalent" evidence="8">
    <location>
        <position position="206"/>
    </location>
    <ligand>
        <name>heme c</name>
        <dbReference type="ChEBI" id="CHEBI:61717"/>
        <label>2</label>
    </ligand>
</feature>
<dbReference type="PIRSF" id="PIRSF000294">
    <property type="entry name" value="Cytochrome-c_peroxidase"/>
    <property type="match status" value="1"/>
</dbReference>
<dbReference type="InterPro" id="IPR004852">
    <property type="entry name" value="Di-haem_cyt_c_peroxidsae"/>
</dbReference>
<feature type="binding site" description="axial binding residue" evidence="9">
    <location>
        <position position="207"/>
    </location>
    <ligand>
        <name>heme c</name>
        <dbReference type="ChEBI" id="CHEBI:61717"/>
        <label>2</label>
    </ligand>
    <ligandPart>
        <name>Fe</name>
        <dbReference type="ChEBI" id="CHEBI:18248"/>
    </ligandPart>
</feature>
<keyword evidence="7 9" id="KW-0408">Iron</keyword>
<feature type="domain" description="Cytochrome c" evidence="10">
    <location>
        <begin position="187"/>
        <end position="313"/>
    </location>
</feature>
<organism evidence="11 12">
    <name type="scientific">Phaeocystidibacter luteus</name>
    <dbReference type="NCBI Taxonomy" id="911197"/>
    <lineage>
        <taxon>Bacteria</taxon>
        <taxon>Pseudomonadati</taxon>
        <taxon>Bacteroidota</taxon>
        <taxon>Flavobacteriia</taxon>
        <taxon>Flavobacteriales</taxon>
        <taxon>Phaeocystidibacteraceae</taxon>
        <taxon>Phaeocystidibacter</taxon>
    </lineage>
</organism>
<feature type="binding site" description="covalent" evidence="8">
    <location>
        <position position="203"/>
    </location>
    <ligand>
        <name>heme c</name>
        <dbReference type="ChEBI" id="CHEBI:61717"/>
        <label>2</label>
    </ligand>
</feature>
<dbReference type="InterPro" id="IPR036909">
    <property type="entry name" value="Cyt_c-like_dom_sf"/>
</dbReference>
<reference evidence="11 12" key="1">
    <citation type="submission" date="2019-09" db="EMBL/GenBank/DDBJ databases">
        <title>Genomes of family Cryomorphaceae.</title>
        <authorList>
            <person name="Bowman J.P."/>
        </authorList>
    </citation>
    <scope>NUCLEOTIDE SEQUENCE [LARGE SCALE GENOMIC DNA]</scope>
    <source>
        <strain evidence="11 12">LMG 25704</strain>
    </source>
</reference>
<dbReference type="PROSITE" id="PS51007">
    <property type="entry name" value="CYTC"/>
    <property type="match status" value="1"/>
</dbReference>
<comment type="caution">
    <text evidence="11">The sequence shown here is derived from an EMBL/GenBank/DDBJ whole genome shotgun (WGS) entry which is preliminary data.</text>
</comment>
<comment type="subcellular location">
    <subcellularLocation>
        <location evidence="1">Periplasm</location>
    </subcellularLocation>
</comment>
<evidence type="ECO:0000256" key="5">
    <source>
        <dbReference type="ARBA" id="ARBA00022764"/>
    </source>
</evidence>
<evidence type="ECO:0000313" key="11">
    <source>
        <dbReference type="EMBL" id="KAB2814816.1"/>
    </source>
</evidence>
<evidence type="ECO:0000256" key="3">
    <source>
        <dbReference type="ARBA" id="ARBA00022723"/>
    </source>
</evidence>
<dbReference type="SUPFAM" id="SSF46626">
    <property type="entry name" value="Cytochrome c"/>
    <property type="match status" value="2"/>
</dbReference>
<evidence type="ECO:0000256" key="1">
    <source>
        <dbReference type="ARBA" id="ARBA00004418"/>
    </source>
</evidence>
<evidence type="ECO:0000259" key="10">
    <source>
        <dbReference type="PROSITE" id="PS51007"/>
    </source>
</evidence>
<feature type="binding site" description="covalent" evidence="8">
    <location>
        <position position="62"/>
    </location>
    <ligand>
        <name>heme c</name>
        <dbReference type="ChEBI" id="CHEBI:61717"/>
        <label>1</label>
    </ligand>
</feature>
<keyword evidence="3 9" id="KW-0479">Metal-binding</keyword>
<name>A0A6N6RMM1_9FLAO</name>
<keyword evidence="6" id="KW-0560">Oxidoreductase</keyword>
<dbReference type="GO" id="GO:0009055">
    <property type="term" value="F:electron transfer activity"/>
    <property type="evidence" value="ECO:0007669"/>
    <property type="project" value="InterPro"/>
</dbReference>
<keyword evidence="12" id="KW-1185">Reference proteome</keyword>
<dbReference type="InterPro" id="IPR051395">
    <property type="entry name" value="Cytochrome_c_Peroxidase/MauG"/>
</dbReference>
<dbReference type="InterPro" id="IPR009056">
    <property type="entry name" value="Cyt_c-like_dom"/>
</dbReference>
<dbReference type="AlphaFoldDB" id="A0A6N6RMM1"/>
<dbReference type="GO" id="GO:0042597">
    <property type="term" value="C:periplasmic space"/>
    <property type="evidence" value="ECO:0007669"/>
    <property type="project" value="UniProtKB-SubCell"/>
</dbReference>
<sequence length="325" mass="36110">MRILLGISLVLGLSQCSNPQEYLPEPHPIDVKADLDEAAQIGEFLFSSPMLSLDSTISCSSCHIPQFAFADSARVSSGVHAQAGFRNSPSLFNVAYKKHFFAEGGVEGLERATLAPMLTNFEMSLQAPELMSRIASNETLHSNFVEVFGEDYDYAHVVRALVAYQFTLRSTDSKYDRIMMNVETPDSLWLAGKELFESDRLDCSRCHAGPLQRDTLYHDLGLPTDTVIEGGPDYGRGRLTHNPEDFFHFPTPSLRNVELTGPYMHDGSIPTLDSVIRFYEAGGGPRETNSLRVSFELNDREREALMAFLTSLTGEEARKLNLSGN</sequence>
<feature type="binding site" description="covalent" evidence="8">
    <location>
        <position position="59"/>
    </location>
    <ligand>
        <name>heme c</name>
        <dbReference type="ChEBI" id="CHEBI:61717"/>
        <label>1</label>
    </ligand>
</feature>
<accession>A0A6N6RMM1</accession>
<keyword evidence="4" id="KW-0732">Signal</keyword>
<comment type="PTM">
    <text evidence="8">Binds 2 heme groups per subunit.</text>
</comment>
<dbReference type="PANTHER" id="PTHR30600">
    <property type="entry name" value="CYTOCHROME C PEROXIDASE-RELATED"/>
    <property type="match status" value="1"/>
</dbReference>
<evidence type="ECO:0000256" key="9">
    <source>
        <dbReference type="PIRSR" id="PIRSR000294-2"/>
    </source>
</evidence>
<keyword evidence="5" id="KW-0574">Periplasm</keyword>
<proteinExistence type="predicted"/>
<protein>
    <recommendedName>
        <fullName evidence="10">Cytochrome c domain-containing protein</fullName>
    </recommendedName>
</protein>
<evidence type="ECO:0000256" key="2">
    <source>
        <dbReference type="ARBA" id="ARBA00022617"/>
    </source>
</evidence>
<dbReference type="EMBL" id="WBVO01000001">
    <property type="protein sequence ID" value="KAB2814816.1"/>
    <property type="molecule type" value="Genomic_DNA"/>
</dbReference>
<dbReference type="Gene3D" id="1.10.760.10">
    <property type="entry name" value="Cytochrome c-like domain"/>
    <property type="match status" value="2"/>
</dbReference>
<evidence type="ECO:0000256" key="4">
    <source>
        <dbReference type="ARBA" id="ARBA00022729"/>
    </source>
</evidence>
<dbReference type="Pfam" id="PF03150">
    <property type="entry name" value="CCP_MauG"/>
    <property type="match status" value="1"/>
</dbReference>
<dbReference type="RefSeq" id="WP_151666394.1">
    <property type="nucleotide sequence ID" value="NZ_WBVO01000001.1"/>
</dbReference>
<evidence type="ECO:0000256" key="7">
    <source>
        <dbReference type="ARBA" id="ARBA00023004"/>
    </source>
</evidence>
<keyword evidence="2 8" id="KW-0349">Heme</keyword>
<evidence type="ECO:0000256" key="6">
    <source>
        <dbReference type="ARBA" id="ARBA00023002"/>
    </source>
</evidence>
<dbReference type="InterPro" id="IPR026259">
    <property type="entry name" value="MauG/Cytc_peroxidase"/>
</dbReference>
<evidence type="ECO:0000313" key="12">
    <source>
        <dbReference type="Proteomes" id="UP000468650"/>
    </source>
</evidence>